<keyword evidence="4" id="KW-1185">Reference proteome</keyword>
<dbReference type="InterPro" id="IPR039569">
    <property type="entry name" value="FAS1-like_DH_region"/>
</dbReference>
<dbReference type="EC" id="4.2.1.153" evidence="3"/>
<comment type="caution">
    <text evidence="3">The sequence shown here is derived from an EMBL/GenBank/DDBJ whole genome shotgun (WGS) entry which is preliminary data.</text>
</comment>
<dbReference type="Gene3D" id="3.10.129.10">
    <property type="entry name" value="Hotdog Thioesterase"/>
    <property type="match status" value="1"/>
</dbReference>
<evidence type="ECO:0000259" key="2">
    <source>
        <dbReference type="Pfam" id="PF13452"/>
    </source>
</evidence>
<evidence type="ECO:0000313" key="3">
    <source>
        <dbReference type="EMBL" id="MDR7348246.1"/>
    </source>
</evidence>
<name>A0ABU2B3R9_9MICC</name>
<sequence>MASSSLETSETQFEDWISRSEVTEDIASASAMQGLQSILELPNPDDKNLFPLGHWLQFTPTAGMSELGEDGHPKLGGFLPPIPYPRRMWVGSRIAYYAPIPVGERITKTTTIESITPKQGRGGGLIFLGLRHDIHTPDALAITEHQTLVYREAAPVDPDNPQQPQPPRDTAAPEGDWEWTVPVQPNEITLFRYSALTFNSHRIHYDLPYATAVEGYPGLVVHGPLSATNILANFQQQRGNPAIEAFEFSARSPLFVNEKAYVCGRQVENDNGLITEELALIGPGNATNVEAKVQYRQ</sequence>
<feature type="domain" description="FAS1-like dehydratase" evidence="2">
    <location>
        <begin position="79"/>
        <end position="134"/>
    </location>
</feature>
<protein>
    <submittedName>
        <fullName evidence="3">3-methylfumaryl-CoA hydratase</fullName>
        <ecNumber evidence="3">4.2.1.153</ecNumber>
    </submittedName>
</protein>
<dbReference type="SUPFAM" id="SSF54637">
    <property type="entry name" value="Thioesterase/thiol ester dehydrase-isomerase"/>
    <property type="match status" value="2"/>
</dbReference>
<dbReference type="Proteomes" id="UP001183794">
    <property type="component" value="Unassembled WGS sequence"/>
</dbReference>
<evidence type="ECO:0000256" key="1">
    <source>
        <dbReference type="SAM" id="MobiDB-lite"/>
    </source>
</evidence>
<keyword evidence="3" id="KW-0456">Lyase</keyword>
<dbReference type="PANTHER" id="PTHR28152:SF1">
    <property type="entry name" value="HYDROXYACYL-THIOESTER DEHYDRATASE TYPE 2, MITOCHONDRIAL"/>
    <property type="match status" value="1"/>
</dbReference>
<accession>A0ABU2B3R9</accession>
<evidence type="ECO:0000313" key="4">
    <source>
        <dbReference type="Proteomes" id="UP001183794"/>
    </source>
</evidence>
<dbReference type="InterPro" id="IPR029069">
    <property type="entry name" value="HotDog_dom_sf"/>
</dbReference>
<proteinExistence type="predicted"/>
<feature type="region of interest" description="Disordered" evidence="1">
    <location>
        <begin position="155"/>
        <end position="176"/>
    </location>
</feature>
<dbReference type="EMBL" id="JAVDYJ010000001">
    <property type="protein sequence ID" value="MDR7348246.1"/>
    <property type="molecule type" value="Genomic_DNA"/>
</dbReference>
<dbReference type="PANTHER" id="PTHR28152">
    <property type="entry name" value="HYDROXYACYL-THIOESTER DEHYDRATASE TYPE 2, MITOCHONDRIAL"/>
    <property type="match status" value="1"/>
</dbReference>
<dbReference type="Pfam" id="PF13452">
    <property type="entry name" value="FAS1_DH_region"/>
    <property type="match status" value="1"/>
</dbReference>
<reference evidence="3 4" key="1">
    <citation type="submission" date="2023-07" db="EMBL/GenBank/DDBJ databases">
        <title>Sequencing the genomes of 1000 actinobacteria strains.</title>
        <authorList>
            <person name="Klenk H.-P."/>
        </authorList>
    </citation>
    <scope>NUCLEOTIDE SEQUENCE [LARGE SCALE GENOMIC DNA]</scope>
    <source>
        <strain evidence="3 4">DSM 22966</strain>
    </source>
</reference>
<gene>
    <name evidence="3" type="ORF">J2S62_002503</name>
</gene>
<dbReference type="InterPro" id="IPR052741">
    <property type="entry name" value="Mitochondrial_HTD2"/>
</dbReference>
<dbReference type="GO" id="GO:0016829">
    <property type="term" value="F:lyase activity"/>
    <property type="evidence" value="ECO:0007669"/>
    <property type="project" value="UniProtKB-KW"/>
</dbReference>
<dbReference type="RefSeq" id="WP_310175246.1">
    <property type="nucleotide sequence ID" value="NZ_BAABHE010000002.1"/>
</dbReference>
<organism evidence="3 4">
    <name type="scientific">Enteractinococcus fodinae</name>
    <dbReference type="NCBI Taxonomy" id="684663"/>
    <lineage>
        <taxon>Bacteria</taxon>
        <taxon>Bacillati</taxon>
        <taxon>Actinomycetota</taxon>
        <taxon>Actinomycetes</taxon>
        <taxon>Micrococcales</taxon>
        <taxon>Micrococcaceae</taxon>
    </lineage>
</organism>